<keyword evidence="2" id="KW-1185">Reference proteome</keyword>
<sequence length="68" mass="7983">MEREASNPEADLAKGTWRCRAVVLKVDLLEVGSKETTLLKRKKRLQMIRMRIEVRRKMDVVRMVNNKG</sequence>
<dbReference type="EMBL" id="BPVZ01000025">
    <property type="protein sequence ID" value="GKV06455.1"/>
    <property type="molecule type" value="Genomic_DNA"/>
</dbReference>
<evidence type="ECO:0000313" key="2">
    <source>
        <dbReference type="Proteomes" id="UP001054252"/>
    </source>
</evidence>
<organism evidence="1 2">
    <name type="scientific">Rubroshorea leprosula</name>
    <dbReference type="NCBI Taxonomy" id="152421"/>
    <lineage>
        <taxon>Eukaryota</taxon>
        <taxon>Viridiplantae</taxon>
        <taxon>Streptophyta</taxon>
        <taxon>Embryophyta</taxon>
        <taxon>Tracheophyta</taxon>
        <taxon>Spermatophyta</taxon>
        <taxon>Magnoliopsida</taxon>
        <taxon>eudicotyledons</taxon>
        <taxon>Gunneridae</taxon>
        <taxon>Pentapetalae</taxon>
        <taxon>rosids</taxon>
        <taxon>malvids</taxon>
        <taxon>Malvales</taxon>
        <taxon>Dipterocarpaceae</taxon>
        <taxon>Rubroshorea</taxon>
    </lineage>
</organism>
<comment type="caution">
    <text evidence="1">The sequence shown here is derived from an EMBL/GenBank/DDBJ whole genome shotgun (WGS) entry which is preliminary data.</text>
</comment>
<dbReference type="AlphaFoldDB" id="A0AAV5J6D8"/>
<gene>
    <name evidence="1" type="ORF">SLEP1_g18353</name>
</gene>
<proteinExistence type="predicted"/>
<name>A0AAV5J6D8_9ROSI</name>
<reference evidence="1 2" key="1">
    <citation type="journal article" date="2021" name="Commun. Biol.">
        <title>The genome of Shorea leprosula (Dipterocarpaceae) highlights the ecological relevance of drought in aseasonal tropical rainforests.</title>
        <authorList>
            <person name="Ng K.K.S."/>
            <person name="Kobayashi M.J."/>
            <person name="Fawcett J.A."/>
            <person name="Hatakeyama M."/>
            <person name="Paape T."/>
            <person name="Ng C.H."/>
            <person name="Ang C.C."/>
            <person name="Tnah L.H."/>
            <person name="Lee C.T."/>
            <person name="Nishiyama T."/>
            <person name="Sese J."/>
            <person name="O'Brien M.J."/>
            <person name="Copetti D."/>
            <person name="Mohd Noor M.I."/>
            <person name="Ong R.C."/>
            <person name="Putra M."/>
            <person name="Sireger I.Z."/>
            <person name="Indrioko S."/>
            <person name="Kosugi Y."/>
            <person name="Izuno A."/>
            <person name="Isagi Y."/>
            <person name="Lee S.L."/>
            <person name="Shimizu K.K."/>
        </authorList>
    </citation>
    <scope>NUCLEOTIDE SEQUENCE [LARGE SCALE GENOMIC DNA]</scope>
    <source>
        <strain evidence="1">214</strain>
    </source>
</reference>
<protein>
    <submittedName>
        <fullName evidence="1">Uncharacterized protein</fullName>
    </submittedName>
</protein>
<dbReference type="Proteomes" id="UP001054252">
    <property type="component" value="Unassembled WGS sequence"/>
</dbReference>
<accession>A0AAV5J6D8</accession>
<evidence type="ECO:0000313" key="1">
    <source>
        <dbReference type="EMBL" id="GKV06455.1"/>
    </source>
</evidence>